<dbReference type="InterPro" id="IPR029052">
    <property type="entry name" value="Metallo-depent_PP-like"/>
</dbReference>
<reference evidence="2 3" key="1">
    <citation type="submission" date="2019-02" db="EMBL/GenBank/DDBJ databases">
        <title>Deep-cultivation of Planctomycetes and their phenomic and genomic characterization uncovers novel biology.</title>
        <authorList>
            <person name="Wiegand S."/>
            <person name="Jogler M."/>
            <person name="Boedeker C."/>
            <person name="Pinto D."/>
            <person name="Vollmers J."/>
            <person name="Rivas-Marin E."/>
            <person name="Kohn T."/>
            <person name="Peeters S.H."/>
            <person name="Heuer A."/>
            <person name="Rast P."/>
            <person name="Oberbeckmann S."/>
            <person name="Bunk B."/>
            <person name="Jeske O."/>
            <person name="Meyerdierks A."/>
            <person name="Storesund J.E."/>
            <person name="Kallscheuer N."/>
            <person name="Luecker S."/>
            <person name="Lage O.M."/>
            <person name="Pohl T."/>
            <person name="Merkel B.J."/>
            <person name="Hornburger P."/>
            <person name="Mueller R.-W."/>
            <person name="Bruemmer F."/>
            <person name="Labrenz M."/>
            <person name="Spormann A.M."/>
            <person name="Op den Camp H."/>
            <person name="Overmann J."/>
            <person name="Amann R."/>
            <person name="Jetten M.S.M."/>
            <person name="Mascher T."/>
            <person name="Medema M.H."/>
            <person name="Devos D.P."/>
            <person name="Kaster A.-K."/>
            <person name="Ovreas L."/>
            <person name="Rohde M."/>
            <person name="Galperin M.Y."/>
            <person name="Jogler C."/>
        </authorList>
    </citation>
    <scope>NUCLEOTIDE SEQUENCE [LARGE SCALE GENOMIC DNA]</scope>
    <source>
        <strain evidence="2 3">ElP</strain>
    </source>
</reference>
<dbReference type="SUPFAM" id="SSF56300">
    <property type="entry name" value="Metallo-dependent phosphatases"/>
    <property type="match status" value="1"/>
</dbReference>
<dbReference type="Pfam" id="PF00149">
    <property type="entry name" value="Metallophos"/>
    <property type="match status" value="1"/>
</dbReference>
<dbReference type="GO" id="GO:0110154">
    <property type="term" value="P:RNA decapping"/>
    <property type="evidence" value="ECO:0007669"/>
    <property type="project" value="TreeGrafter"/>
</dbReference>
<dbReference type="InterPro" id="IPR050126">
    <property type="entry name" value="Ap4A_hydrolase"/>
</dbReference>
<evidence type="ECO:0000313" key="2">
    <source>
        <dbReference type="EMBL" id="QDV35619.1"/>
    </source>
</evidence>
<dbReference type="Proteomes" id="UP000317835">
    <property type="component" value="Chromosome"/>
</dbReference>
<dbReference type="InterPro" id="IPR004843">
    <property type="entry name" value="Calcineurin-like_PHP"/>
</dbReference>
<dbReference type="GO" id="GO:0005737">
    <property type="term" value="C:cytoplasm"/>
    <property type="evidence" value="ECO:0007669"/>
    <property type="project" value="TreeGrafter"/>
</dbReference>
<dbReference type="GO" id="GO:0004722">
    <property type="term" value="F:protein serine/threonine phosphatase activity"/>
    <property type="evidence" value="ECO:0007669"/>
    <property type="project" value="UniProtKB-EC"/>
</dbReference>
<proteinExistence type="predicted"/>
<dbReference type="PANTHER" id="PTHR42850:SF4">
    <property type="entry name" value="ZINC-DEPENDENT ENDOPOLYPHOSPHATASE"/>
    <property type="match status" value="1"/>
</dbReference>
<dbReference type="PANTHER" id="PTHR42850">
    <property type="entry name" value="METALLOPHOSPHOESTERASE"/>
    <property type="match status" value="1"/>
</dbReference>
<accession>A0A518H463</accession>
<dbReference type="GO" id="GO:0008803">
    <property type="term" value="F:bis(5'-nucleosyl)-tetraphosphatase (symmetrical) activity"/>
    <property type="evidence" value="ECO:0007669"/>
    <property type="project" value="TreeGrafter"/>
</dbReference>
<dbReference type="Gene3D" id="3.60.21.10">
    <property type="match status" value="1"/>
</dbReference>
<dbReference type="AlphaFoldDB" id="A0A518H463"/>
<sequence length="225" mass="24764">MSDPTETARTIAIGDIHGCSLALDALIEAIRPAPEDTIVTLGDTINRGPDSRGFIERLIDLSRRCRLVPLLGNHDQMLLDVHAGKYPIFWLLDMGGTATLDSYGPGRELSLIPEGHIEFLEGCLDFYETDRLIFVHANYFPDIPMAEQHVGMLRWESLRDMTPGPHESGKVVIAGHTSQKGGEVLDLGHLKCIDTFCYGGGWLTALEVGTGEVWQADRGGGLRRR</sequence>
<dbReference type="EC" id="3.1.3.16" evidence="2"/>
<evidence type="ECO:0000259" key="1">
    <source>
        <dbReference type="Pfam" id="PF00149"/>
    </source>
</evidence>
<organism evidence="2 3">
    <name type="scientific">Tautonia plasticadhaerens</name>
    <dbReference type="NCBI Taxonomy" id="2527974"/>
    <lineage>
        <taxon>Bacteria</taxon>
        <taxon>Pseudomonadati</taxon>
        <taxon>Planctomycetota</taxon>
        <taxon>Planctomycetia</taxon>
        <taxon>Isosphaerales</taxon>
        <taxon>Isosphaeraceae</taxon>
        <taxon>Tautonia</taxon>
    </lineage>
</organism>
<dbReference type="KEGG" id="tpla:ElP_35230"/>
<name>A0A518H463_9BACT</name>
<dbReference type="OrthoDB" id="384253at2"/>
<keyword evidence="2" id="KW-0378">Hydrolase</keyword>
<feature type="domain" description="Calcineurin-like phosphoesterase" evidence="1">
    <location>
        <begin position="9"/>
        <end position="176"/>
    </location>
</feature>
<protein>
    <submittedName>
        <fullName evidence="2">Serine/threonine-protein phosphatase 1</fullName>
        <ecNumber evidence="2">3.1.3.16</ecNumber>
    </submittedName>
</protein>
<gene>
    <name evidence="2" type="primary">pphA_2</name>
    <name evidence="2" type="ORF">ElP_35230</name>
</gene>
<dbReference type="RefSeq" id="WP_145271332.1">
    <property type="nucleotide sequence ID" value="NZ_CP036426.1"/>
</dbReference>
<keyword evidence="3" id="KW-1185">Reference proteome</keyword>
<dbReference type="EMBL" id="CP036426">
    <property type="protein sequence ID" value="QDV35619.1"/>
    <property type="molecule type" value="Genomic_DNA"/>
</dbReference>
<evidence type="ECO:0000313" key="3">
    <source>
        <dbReference type="Proteomes" id="UP000317835"/>
    </source>
</evidence>